<protein>
    <submittedName>
        <fullName evidence="1">Uncharacterized protein</fullName>
    </submittedName>
</protein>
<name>A0ABR0QBG8_GOSAR</name>
<reference evidence="1 2" key="1">
    <citation type="submission" date="2023-03" db="EMBL/GenBank/DDBJ databases">
        <title>WGS of Gossypium arboreum.</title>
        <authorList>
            <person name="Yu D."/>
        </authorList>
    </citation>
    <scope>NUCLEOTIDE SEQUENCE [LARGE SCALE GENOMIC DNA]</scope>
    <source>
        <tissue evidence="1">Leaf</tissue>
    </source>
</reference>
<dbReference type="EMBL" id="JARKNE010000004">
    <property type="protein sequence ID" value="KAK5836606.1"/>
    <property type="molecule type" value="Genomic_DNA"/>
</dbReference>
<gene>
    <name evidence="1" type="ORF">PVK06_012401</name>
</gene>
<keyword evidence="2" id="KW-1185">Reference proteome</keyword>
<sequence length="75" mass="8639">MPVAIEKMLLSYRMRNYRAQRRATQFEFQGIVPNPKKTNIITVPTSEGENNKAGDDALSIQSDIRSFRKVFQDYG</sequence>
<evidence type="ECO:0000313" key="2">
    <source>
        <dbReference type="Proteomes" id="UP001358586"/>
    </source>
</evidence>
<evidence type="ECO:0000313" key="1">
    <source>
        <dbReference type="EMBL" id="KAK5836606.1"/>
    </source>
</evidence>
<accession>A0ABR0QBG8</accession>
<comment type="caution">
    <text evidence="1">The sequence shown here is derived from an EMBL/GenBank/DDBJ whole genome shotgun (WGS) entry which is preliminary data.</text>
</comment>
<dbReference type="Proteomes" id="UP001358586">
    <property type="component" value="Chromosome 4"/>
</dbReference>
<organism evidence="1 2">
    <name type="scientific">Gossypium arboreum</name>
    <name type="common">Tree cotton</name>
    <name type="synonym">Gossypium nanking</name>
    <dbReference type="NCBI Taxonomy" id="29729"/>
    <lineage>
        <taxon>Eukaryota</taxon>
        <taxon>Viridiplantae</taxon>
        <taxon>Streptophyta</taxon>
        <taxon>Embryophyta</taxon>
        <taxon>Tracheophyta</taxon>
        <taxon>Spermatophyta</taxon>
        <taxon>Magnoliopsida</taxon>
        <taxon>eudicotyledons</taxon>
        <taxon>Gunneridae</taxon>
        <taxon>Pentapetalae</taxon>
        <taxon>rosids</taxon>
        <taxon>malvids</taxon>
        <taxon>Malvales</taxon>
        <taxon>Malvaceae</taxon>
        <taxon>Malvoideae</taxon>
        <taxon>Gossypium</taxon>
    </lineage>
</organism>
<proteinExistence type="predicted"/>